<keyword evidence="3" id="KW-1185">Reference proteome</keyword>
<feature type="compositionally biased region" description="Basic and acidic residues" evidence="1">
    <location>
        <begin position="476"/>
        <end position="492"/>
    </location>
</feature>
<evidence type="ECO:0000256" key="1">
    <source>
        <dbReference type="SAM" id="MobiDB-lite"/>
    </source>
</evidence>
<dbReference type="RefSeq" id="WP_220253305.1">
    <property type="nucleotide sequence ID" value="NZ_JAICCF010000006.1"/>
</dbReference>
<reference evidence="2 3" key="1">
    <citation type="submission" date="2021-08" db="EMBL/GenBank/DDBJ databases">
        <title>The genome sequence of Chitinophaga sp. B61.</title>
        <authorList>
            <person name="Zhang X."/>
        </authorList>
    </citation>
    <scope>NUCLEOTIDE SEQUENCE [LARGE SCALE GENOMIC DNA]</scope>
    <source>
        <strain evidence="2 3">B61</strain>
    </source>
</reference>
<gene>
    <name evidence="2" type="ORF">K1Y79_26810</name>
</gene>
<proteinExistence type="predicted"/>
<organism evidence="2 3">
    <name type="scientific">Chitinophaga rhizophila</name>
    <dbReference type="NCBI Taxonomy" id="2866212"/>
    <lineage>
        <taxon>Bacteria</taxon>
        <taxon>Pseudomonadati</taxon>
        <taxon>Bacteroidota</taxon>
        <taxon>Chitinophagia</taxon>
        <taxon>Chitinophagales</taxon>
        <taxon>Chitinophagaceae</taxon>
        <taxon>Chitinophaga</taxon>
    </lineage>
</organism>
<sequence length="529" mass="59523">MAQERRNIKPIPSMPIPSQQNTSRISQAAVPVLRKAPAEERTDDSTVQLYTQHSTTTDAFSLPERNKPMEAAHTTTPPFQLKGSNEQATNAAGLISPAQSADMQSAFQLKEASTTGNVSVKPIQRMVKYEFNPMTNKFFNVKYIRGNQPLSLIGKMHGKHTTADASQAAVYELGLEGRTLVQGLAYLTDVTRAYLNMPGNYLIDFHMNQTGNIGYNYKNEGIPQAFNNYFELQKKLHTYSMLSSNLVQQYEGADEQGRQALSFQMFAMVNNITYNLGEFRDVLPLVSLYSKGERGGKEKEAKASLYDAERLLREGGDVDNETKKRLKLELMDHFDLAAIDMIYDTSEERNPEAAYEKNLREALNWLDIDVLATKVVDMDTGVVTNVKVFEKIAGQIVADMIQNHIAQMYVSYPNVAKAVNFQDFSIADMKILLQKKNFANLNDEVERIYEEGNVDMWEEEAELVEGEGEGEGEEGENAHEADSDSENEYHEEVDSEDDMDQEIIDINNDTATYGLPATTKEDRKKAFNL</sequence>
<dbReference type="Proteomes" id="UP000812961">
    <property type="component" value="Unassembled WGS sequence"/>
</dbReference>
<feature type="compositionally biased region" description="Acidic residues" evidence="1">
    <location>
        <begin position="493"/>
        <end position="503"/>
    </location>
</feature>
<dbReference type="EMBL" id="JAICCF010000006">
    <property type="protein sequence ID" value="MBW8687976.1"/>
    <property type="molecule type" value="Genomic_DNA"/>
</dbReference>
<evidence type="ECO:0000313" key="2">
    <source>
        <dbReference type="EMBL" id="MBW8687976.1"/>
    </source>
</evidence>
<name>A0ABS7GL08_9BACT</name>
<comment type="caution">
    <text evidence="2">The sequence shown here is derived from an EMBL/GenBank/DDBJ whole genome shotgun (WGS) entry which is preliminary data.</text>
</comment>
<protein>
    <submittedName>
        <fullName evidence="2">Uncharacterized protein</fullName>
    </submittedName>
</protein>
<feature type="compositionally biased region" description="Acidic residues" evidence="1">
    <location>
        <begin position="461"/>
        <end position="475"/>
    </location>
</feature>
<feature type="region of interest" description="Disordered" evidence="1">
    <location>
        <begin position="461"/>
        <end position="529"/>
    </location>
</feature>
<feature type="compositionally biased region" description="Polar residues" evidence="1">
    <location>
        <begin position="16"/>
        <end position="25"/>
    </location>
</feature>
<evidence type="ECO:0000313" key="3">
    <source>
        <dbReference type="Proteomes" id="UP000812961"/>
    </source>
</evidence>
<feature type="compositionally biased region" description="Basic and acidic residues" evidence="1">
    <location>
        <begin position="519"/>
        <end position="529"/>
    </location>
</feature>
<feature type="region of interest" description="Disordered" evidence="1">
    <location>
        <begin position="1"/>
        <end position="25"/>
    </location>
</feature>
<accession>A0ABS7GL08</accession>